<dbReference type="GO" id="GO:0008984">
    <property type="term" value="F:protein-glutamate methylesterase activity"/>
    <property type="evidence" value="ECO:0007669"/>
    <property type="project" value="UniProtKB-EC"/>
</dbReference>
<gene>
    <name evidence="6" type="ordered locus">Deide_3p02020</name>
</gene>
<evidence type="ECO:0000256" key="4">
    <source>
        <dbReference type="PROSITE-ProRule" id="PRU00050"/>
    </source>
</evidence>
<dbReference type="GO" id="GO:0006935">
    <property type="term" value="P:chemotaxis"/>
    <property type="evidence" value="ECO:0007669"/>
    <property type="project" value="UniProtKB-UniRule"/>
</dbReference>
<dbReference type="InterPro" id="IPR000673">
    <property type="entry name" value="Sig_transdc_resp-reg_Me-estase"/>
</dbReference>
<evidence type="ECO:0000256" key="3">
    <source>
        <dbReference type="ARBA" id="ARBA00048267"/>
    </source>
</evidence>
<keyword evidence="1 4" id="KW-0378">Hydrolase</keyword>
<feature type="active site" evidence="4">
    <location>
        <position position="39"/>
    </location>
</feature>
<dbReference type="EC" id="3.1.1.61" evidence="2"/>
<dbReference type="GO" id="GO:0000156">
    <property type="term" value="F:phosphorelay response regulator activity"/>
    <property type="evidence" value="ECO:0007669"/>
    <property type="project" value="InterPro"/>
</dbReference>
<proteinExistence type="predicted"/>
<evidence type="ECO:0000259" key="5">
    <source>
        <dbReference type="PROSITE" id="PS50122"/>
    </source>
</evidence>
<comment type="catalytic activity">
    <reaction evidence="3">
        <text>[protein]-L-glutamate 5-O-methyl ester + H2O = L-glutamyl-[protein] + methanol + H(+)</text>
        <dbReference type="Rhea" id="RHEA:23236"/>
        <dbReference type="Rhea" id="RHEA-COMP:10208"/>
        <dbReference type="Rhea" id="RHEA-COMP:10311"/>
        <dbReference type="ChEBI" id="CHEBI:15377"/>
        <dbReference type="ChEBI" id="CHEBI:15378"/>
        <dbReference type="ChEBI" id="CHEBI:17790"/>
        <dbReference type="ChEBI" id="CHEBI:29973"/>
        <dbReference type="ChEBI" id="CHEBI:82795"/>
        <dbReference type="EC" id="3.1.1.61"/>
    </reaction>
</comment>
<evidence type="ECO:0000256" key="1">
    <source>
        <dbReference type="ARBA" id="ARBA00022801"/>
    </source>
</evidence>
<dbReference type="PIRSF" id="PIRSF036461">
    <property type="entry name" value="Chmtx_methlestr"/>
    <property type="match status" value="1"/>
</dbReference>
<dbReference type="InterPro" id="IPR035909">
    <property type="entry name" value="CheB_C"/>
</dbReference>
<evidence type="ECO:0000313" key="7">
    <source>
        <dbReference type="Proteomes" id="UP000002208"/>
    </source>
</evidence>
<organism evidence="6 7">
    <name type="scientific">Deinococcus deserti (strain DSM 17065 / CIP 109153 / LMG 22923 / VCD115)</name>
    <dbReference type="NCBI Taxonomy" id="546414"/>
    <lineage>
        <taxon>Bacteria</taxon>
        <taxon>Thermotogati</taxon>
        <taxon>Deinococcota</taxon>
        <taxon>Deinococci</taxon>
        <taxon>Deinococcales</taxon>
        <taxon>Deinococcaceae</taxon>
        <taxon>Deinococcus</taxon>
    </lineage>
</organism>
<name>C1D3S5_DEIDV</name>
<evidence type="ECO:0000256" key="2">
    <source>
        <dbReference type="ARBA" id="ARBA00039140"/>
    </source>
</evidence>
<keyword evidence="6" id="KW-0614">Plasmid</keyword>
<feature type="active site" evidence="4">
    <location>
        <position position="12"/>
    </location>
</feature>
<dbReference type="CDD" id="cd16433">
    <property type="entry name" value="CheB"/>
    <property type="match status" value="1"/>
</dbReference>
<dbReference type="OrthoDB" id="9793421at2"/>
<sequence>MLPYWLVVIGASAGGTKPLMDLVANLPADFPAAVCLTTHIPPYTPSHLPEILGRSGLLPVVHAQDGEPIQPGRIYCAVPDHHLLLQDECLGVKKGPKENRVRPAVDTLFRSAAYSAGPGVIGVVLSGMLDDGTSGLWTIKQFGGIAIVQDPEDAEHSSMPASALNQVEVDHTVRGQDLGDLLVQLVAEPLPYAAGVDIDPATQHRVKTEVKIALSDHAFRKGVMEFGKVTPQTCPECGGVLVQIKEGGFTRYRCHTGHAYTGDTLLVGVTEHVEETLWRTMRTMEEAVMLLENTGREFAQAGDQRLAEAYKRKARDLEERSVLIFRDVTENERLSVDTLKNEVQHRNP</sequence>
<geneLocation type="plasmid" evidence="7">
    <name>pDeide3</name>
</geneLocation>
<keyword evidence="7" id="KW-1185">Reference proteome</keyword>
<keyword evidence="4" id="KW-0145">Chemotaxis</keyword>
<accession>C1D3S5</accession>
<feature type="active site" evidence="4">
    <location>
        <position position="131"/>
    </location>
</feature>
<feature type="domain" description="CheB-type methylesterase" evidence="5">
    <location>
        <begin position="3"/>
        <end position="189"/>
    </location>
</feature>
<dbReference type="PROSITE" id="PS50122">
    <property type="entry name" value="CHEB"/>
    <property type="match status" value="1"/>
</dbReference>
<dbReference type="PANTHER" id="PTHR42872">
    <property type="entry name" value="PROTEIN-GLUTAMATE METHYLESTERASE/PROTEIN-GLUTAMINE GLUTAMINASE"/>
    <property type="match status" value="1"/>
</dbReference>
<dbReference type="Gene3D" id="3.40.50.180">
    <property type="entry name" value="Methylesterase CheB, C-terminal domain"/>
    <property type="match status" value="1"/>
</dbReference>
<dbReference type="GO" id="GO:0005737">
    <property type="term" value="C:cytoplasm"/>
    <property type="evidence" value="ECO:0007669"/>
    <property type="project" value="InterPro"/>
</dbReference>
<dbReference type="Proteomes" id="UP000002208">
    <property type="component" value="Plasmid 3"/>
</dbReference>
<dbReference type="SUPFAM" id="SSF52738">
    <property type="entry name" value="Methylesterase CheB, C-terminal domain"/>
    <property type="match status" value="1"/>
</dbReference>
<dbReference type="RefSeq" id="WP_041228085.1">
    <property type="nucleotide sequence ID" value="NC_012528.1"/>
</dbReference>
<dbReference type="AlphaFoldDB" id="C1D3S5"/>
<reference evidence="6 7" key="1">
    <citation type="journal article" date="2009" name="PLoS Genet.">
        <title>Alliance of proteomics and genomics to unravel the specificities of Sahara bacterium Deinococcus deserti.</title>
        <authorList>
            <person name="de Groot A."/>
            <person name="Dulermo R."/>
            <person name="Ortet P."/>
            <person name="Blanchard L."/>
            <person name="Guerin P."/>
            <person name="Fernandez B."/>
            <person name="Vacherie B."/>
            <person name="Dossat C."/>
            <person name="Jolivet E."/>
            <person name="Siguier P."/>
            <person name="Chandler M."/>
            <person name="Barakat M."/>
            <person name="Dedieu A."/>
            <person name="Barbe V."/>
            <person name="Heulin T."/>
            <person name="Sommer S."/>
            <person name="Achouak W."/>
            <person name="Armengaud J."/>
        </authorList>
    </citation>
    <scope>NUCLEOTIDE SEQUENCE [LARGE SCALE GENOMIC DNA]</scope>
    <source>
        <strain evidence="7">DSM 17065 / CIP 109153 / LMG 22923 / VCD115</strain>
        <plasmid evidence="7">pDeide3</plasmid>
    </source>
</reference>
<dbReference type="EMBL" id="CP001117">
    <property type="protein sequence ID" value="ACO48154.2"/>
    <property type="molecule type" value="Genomic_DNA"/>
</dbReference>
<dbReference type="InterPro" id="IPR011247">
    <property type="entry name" value="Chemotax_prot-Glu_Me-esterase"/>
</dbReference>
<dbReference type="KEGG" id="ddr:Deide_3p02020"/>
<dbReference type="PANTHER" id="PTHR42872:SF6">
    <property type="entry name" value="PROTEIN-GLUTAMATE METHYLESTERASE_PROTEIN-GLUTAMINE GLUTAMINASE"/>
    <property type="match status" value="1"/>
</dbReference>
<evidence type="ECO:0000313" key="6">
    <source>
        <dbReference type="EMBL" id="ACO48154.2"/>
    </source>
</evidence>
<dbReference type="HOGENOM" id="CLU_000445_51_1_0"/>
<protein>
    <recommendedName>
        <fullName evidence="2">protein-glutamate methylesterase</fullName>
        <ecNumber evidence="2">3.1.1.61</ecNumber>
    </recommendedName>
</protein>
<dbReference type="Pfam" id="PF01339">
    <property type="entry name" value="CheB_methylest"/>
    <property type="match status" value="1"/>
</dbReference>